<dbReference type="Proteomes" id="UP001372834">
    <property type="component" value="Unassembled WGS sequence"/>
</dbReference>
<dbReference type="GO" id="GO:0000139">
    <property type="term" value="C:Golgi membrane"/>
    <property type="evidence" value="ECO:0007669"/>
    <property type="project" value="TreeGrafter"/>
</dbReference>
<dbReference type="AlphaFoldDB" id="A0AAN8P087"/>
<dbReference type="GO" id="GO:0007030">
    <property type="term" value="P:Golgi organization"/>
    <property type="evidence" value="ECO:0007669"/>
    <property type="project" value="InterPro"/>
</dbReference>
<gene>
    <name evidence="3" type="ORF">RUM43_003552</name>
</gene>
<dbReference type="PANTHER" id="PTHR13066:SF2">
    <property type="entry name" value="GOLGIN-45"/>
    <property type="match status" value="1"/>
</dbReference>
<protein>
    <recommendedName>
        <fullName evidence="5">Basic leucine zipper nuclear factor 1</fullName>
    </recommendedName>
</protein>
<proteinExistence type="predicted"/>
<evidence type="ECO:0000256" key="1">
    <source>
        <dbReference type="SAM" id="Coils"/>
    </source>
</evidence>
<feature type="region of interest" description="Disordered" evidence="2">
    <location>
        <begin position="1"/>
        <end position="28"/>
    </location>
</feature>
<reference evidence="3 4" key="1">
    <citation type="submission" date="2023-10" db="EMBL/GenBank/DDBJ databases">
        <title>Genomes of two closely related lineages of the louse Polyplax serrata with different host specificities.</title>
        <authorList>
            <person name="Martinu J."/>
            <person name="Tarabai H."/>
            <person name="Stefka J."/>
            <person name="Hypsa V."/>
        </authorList>
    </citation>
    <scope>NUCLEOTIDE SEQUENCE [LARGE SCALE GENOMIC DNA]</scope>
    <source>
        <strain evidence="3">HR10_N</strain>
    </source>
</reference>
<dbReference type="GO" id="GO:0043001">
    <property type="term" value="P:Golgi to plasma membrane protein transport"/>
    <property type="evidence" value="ECO:0007669"/>
    <property type="project" value="InterPro"/>
</dbReference>
<dbReference type="InterPro" id="IPR027095">
    <property type="entry name" value="Golgin-45"/>
</dbReference>
<feature type="coiled-coil region" evidence="1">
    <location>
        <begin position="157"/>
        <end position="191"/>
    </location>
</feature>
<dbReference type="EMBL" id="JAWJWE010000036">
    <property type="protein sequence ID" value="KAK6629734.1"/>
    <property type="molecule type" value="Genomic_DNA"/>
</dbReference>
<keyword evidence="1" id="KW-0175">Coiled coil</keyword>
<sequence>MAKQIPPFRRTQGDGMEKLDHTTPTEETVILQPKEIIEPVEELQQILQKTTVRKATEKTLGSAVKLVPQTVDKTTKNILGHLKNKEPKFVPYEPYKAAVRPIVPKAKGKSHHLVSRKKRKATNEFAGIFTSPTKTSEKDVALSKPEQEVESEIASSQTDWQCKVKALELEMRTLTEENQQLEKQLNFQVQVNGELKNLLVAAVGEDIETKVHVLTEDKLHLAQALLKSSESLTSHQEQTEWLAGQCEVWRSKFLASSVMVEELARWKASLCQKVNEAHEALKIFLDERKQLREKVVTTNTNLCNLRDNFDLHNKKPKVRCSNVLDICDENLKLSKTLLLQLLGMKKPGASEISCSEHWAKTPAEKSAERVLANPSLLQLTREPDAACTAVVGAAVNLSGQLYLQNHPPKIGCCPQCTGEIKLV</sequence>
<dbReference type="PANTHER" id="PTHR13066">
    <property type="entry name" value="BASIC LEUCINE ZIPPER NUCLEAR FACTOR 1 BLZF1 PROTEIN"/>
    <property type="match status" value="1"/>
</dbReference>
<accession>A0AAN8P087</accession>
<organism evidence="3 4">
    <name type="scientific">Polyplax serrata</name>
    <name type="common">Common mouse louse</name>
    <dbReference type="NCBI Taxonomy" id="468196"/>
    <lineage>
        <taxon>Eukaryota</taxon>
        <taxon>Metazoa</taxon>
        <taxon>Ecdysozoa</taxon>
        <taxon>Arthropoda</taxon>
        <taxon>Hexapoda</taxon>
        <taxon>Insecta</taxon>
        <taxon>Pterygota</taxon>
        <taxon>Neoptera</taxon>
        <taxon>Paraneoptera</taxon>
        <taxon>Psocodea</taxon>
        <taxon>Troctomorpha</taxon>
        <taxon>Phthiraptera</taxon>
        <taxon>Anoplura</taxon>
        <taxon>Polyplacidae</taxon>
        <taxon>Polyplax</taxon>
    </lineage>
</organism>
<feature type="compositionally biased region" description="Basic and acidic residues" evidence="2">
    <location>
        <begin position="11"/>
        <end position="24"/>
    </location>
</feature>
<comment type="caution">
    <text evidence="3">The sequence shown here is derived from an EMBL/GenBank/DDBJ whole genome shotgun (WGS) entry which is preliminary data.</text>
</comment>
<evidence type="ECO:0000256" key="2">
    <source>
        <dbReference type="SAM" id="MobiDB-lite"/>
    </source>
</evidence>
<evidence type="ECO:0008006" key="5">
    <source>
        <dbReference type="Google" id="ProtNLM"/>
    </source>
</evidence>
<evidence type="ECO:0000313" key="3">
    <source>
        <dbReference type="EMBL" id="KAK6629734.1"/>
    </source>
</evidence>
<name>A0AAN8P087_POLSC</name>
<evidence type="ECO:0000313" key="4">
    <source>
        <dbReference type="Proteomes" id="UP001372834"/>
    </source>
</evidence>